<evidence type="ECO:0000256" key="1">
    <source>
        <dbReference type="ARBA" id="ARBA00022741"/>
    </source>
</evidence>
<name>A0A6J0LYX6_RAPSA</name>
<organism evidence="5 6">
    <name type="scientific">Raphanus sativus</name>
    <name type="common">Radish</name>
    <name type="synonym">Raphanus raphanistrum var. sativus</name>
    <dbReference type="NCBI Taxonomy" id="3726"/>
    <lineage>
        <taxon>Eukaryota</taxon>
        <taxon>Viridiplantae</taxon>
        <taxon>Streptophyta</taxon>
        <taxon>Embryophyta</taxon>
        <taxon>Tracheophyta</taxon>
        <taxon>Spermatophyta</taxon>
        <taxon>Magnoliopsida</taxon>
        <taxon>eudicotyledons</taxon>
        <taxon>Gunneridae</taxon>
        <taxon>Pentapetalae</taxon>
        <taxon>rosids</taxon>
        <taxon>malvids</taxon>
        <taxon>Brassicales</taxon>
        <taxon>Brassicaceae</taxon>
        <taxon>Brassiceae</taxon>
        <taxon>Raphanus</taxon>
    </lineage>
</organism>
<evidence type="ECO:0000313" key="6">
    <source>
        <dbReference type="RefSeq" id="XP_018464978.2"/>
    </source>
</evidence>
<dbReference type="Gene3D" id="1.10.510.10">
    <property type="entry name" value="Transferase(Phosphotransferase) domain 1"/>
    <property type="match status" value="1"/>
</dbReference>
<evidence type="ECO:0000256" key="3">
    <source>
        <dbReference type="ARBA" id="ARBA00060939"/>
    </source>
</evidence>
<keyword evidence="5" id="KW-1185">Reference proteome</keyword>
<dbReference type="AlphaFoldDB" id="A0A6J0LYX6"/>
<dbReference type="PANTHER" id="PTHR27005:SF308">
    <property type="entry name" value="NON-FUNCTIONAL PSEUDOKINASE ZRK2-RELATED"/>
    <property type="match status" value="1"/>
</dbReference>
<dbReference type="GO" id="GO:0005524">
    <property type="term" value="F:ATP binding"/>
    <property type="evidence" value="ECO:0007669"/>
    <property type="project" value="UniProtKB-KW"/>
</dbReference>
<feature type="domain" description="Protein kinase" evidence="4">
    <location>
        <begin position="6"/>
        <end position="354"/>
    </location>
</feature>
<dbReference type="RefSeq" id="XP_018464978.2">
    <property type="nucleotide sequence ID" value="XM_018609476.2"/>
</dbReference>
<dbReference type="Gene3D" id="3.30.200.20">
    <property type="entry name" value="Phosphorylase Kinase, domain 1"/>
    <property type="match status" value="1"/>
</dbReference>
<dbReference type="SUPFAM" id="SSF56112">
    <property type="entry name" value="Protein kinase-like (PK-like)"/>
    <property type="match status" value="1"/>
</dbReference>
<dbReference type="PANTHER" id="PTHR27005">
    <property type="entry name" value="WALL-ASSOCIATED RECEPTOR KINASE-LIKE 21"/>
    <property type="match status" value="1"/>
</dbReference>
<comment type="similarity">
    <text evidence="3">Belongs to the protein kinase superfamily. Ser/Thr protein kinase family. ZRK subfamily.</text>
</comment>
<dbReference type="Pfam" id="PF00069">
    <property type="entry name" value="Pkinase"/>
    <property type="match status" value="1"/>
</dbReference>
<sequence length="368" mass="41844">MESMVKKLKQSLGLGSSVESKEKDIQEEKWFTENGSTFLEKLIADCNGISIPIRSFSSSQIIEATNSFDSSSLVWGEWDYKLYKGNVEDKSYLIKRYSEHIVTGGGVGEAYNDIVLSARMSNHSNFLKLFGCCFEFSFPVFVFEYAEHGVLNEKGRVMVNGEEAILPWSLRLKIVKEIANAVTYLHMAFPKIIIHRHIKPTNIFLDKNWTAKLSDFSLSITLPEGKLGTEVERVLGTYWYSDPLYFSTGFVTEYTDVYSFGICLLVSLTGRPAYDYARSDGYYKYIAGYVKGLYEKGKIDELIDPVIMKDITSGQRMQVEGCVVLALSCCEDIDEDRPKMIQVAKELKRIETSLKDPPRDPLYSWTTQ</sequence>
<evidence type="ECO:0000256" key="2">
    <source>
        <dbReference type="ARBA" id="ARBA00022840"/>
    </source>
</evidence>
<dbReference type="GeneID" id="108836304"/>
<dbReference type="InterPro" id="IPR000719">
    <property type="entry name" value="Prot_kinase_dom"/>
</dbReference>
<dbReference type="InterPro" id="IPR045274">
    <property type="entry name" value="WAK-like"/>
</dbReference>
<dbReference type="Proteomes" id="UP000504610">
    <property type="component" value="Chromosome 4"/>
</dbReference>
<dbReference type="KEGG" id="rsz:108836304"/>
<dbReference type="GO" id="GO:0005886">
    <property type="term" value="C:plasma membrane"/>
    <property type="evidence" value="ECO:0007669"/>
    <property type="project" value="TreeGrafter"/>
</dbReference>
<gene>
    <name evidence="6" type="primary">LOC108836304</name>
</gene>
<keyword evidence="2" id="KW-0067">ATP-binding</keyword>
<dbReference type="GO" id="GO:0004674">
    <property type="term" value="F:protein serine/threonine kinase activity"/>
    <property type="evidence" value="ECO:0007669"/>
    <property type="project" value="TreeGrafter"/>
</dbReference>
<dbReference type="PROSITE" id="PS50011">
    <property type="entry name" value="PROTEIN_KINASE_DOM"/>
    <property type="match status" value="1"/>
</dbReference>
<protein>
    <submittedName>
        <fullName evidence="6">Non-functional pseudokinase ZRK2-like</fullName>
    </submittedName>
</protein>
<reference evidence="6" key="2">
    <citation type="submission" date="2025-08" db="UniProtKB">
        <authorList>
            <consortium name="RefSeq"/>
        </authorList>
    </citation>
    <scope>IDENTIFICATION</scope>
    <source>
        <tissue evidence="6">Leaf</tissue>
    </source>
</reference>
<evidence type="ECO:0000259" key="4">
    <source>
        <dbReference type="PROSITE" id="PS50011"/>
    </source>
</evidence>
<accession>A0A6J0LYX6</accession>
<dbReference type="GO" id="GO:0007166">
    <property type="term" value="P:cell surface receptor signaling pathway"/>
    <property type="evidence" value="ECO:0007669"/>
    <property type="project" value="InterPro"/>
</dbReference>
<reference evidence="5" key="1">
    <citation type="journal article" date="2019" name="Database">
        <title>The radish genome database (RadishGD): an integrated information resource for radish genomics.</title>
        <authorList>
            <person name="Yu H.J."/>
            <person name="Baek S."/>
            <person name="Lee Y.J."/>
            <person name="Cho A."/>
            <person name="Mun J.H."/>
        </authorList>
    </citation>
    <scope>NUCLEOTIDE SEQUENCE [LARGE SCALE GENOMIC DNA]</scope>
    <source>
        <strain evidence="5">cv. WK10039</strain>
    </source>
</reference>
<dbReference type="OrthoDB" id="75710at2759"/>
<proteinExistence type="inferred from homology"/>
<dbReference type="FunFam" id="1.10.510.10:FF:000774">
    <property type="entry name" value="Kinase family protein"/>
    <property type="match status" value="1"/>
</dbReference>
<dbReference type="GO" id="GO:0042742">
    <property type="term" value="P:defense response to bacterium"/>
    <property type="evidence" value="ECO:0007669"/>
    <property type="project" value="UniProtKB-ARBA"/>
</dbReference>
<evidence type="ECO:0000313" key="5">
    <source>
        <dbReference type="Proteomes" id="UP000504610"/>
    </source>
</evidence>
<dbReference type="InterPro" id="IPR011009">
    <property type="entry name" value="Kinase-like_dom_sf"/>
</dbReference>
<keyword evidence="1" id="KW-0547">Nucleotide-binding</keyword>